<sequence>MSARFNLCSEMIVSNSGDDNNEAYVEIVLDIFDDSVAINSIYQGGAVHEDPELSSLINKITVENRSSSSVRFSLFQSTCSHIKEVFEELNIRISSLTTRPSASRCLDQTKSAAVHALKGLKLIG</sequence>
<name>A0ACC1BTJ4_9ROSI</name>
<evidence type="ECO:0000313" key="1">
    <source>
        <dbReference type="EMBL" id="KAJ0102422.1"/>
    </source>
</evidence>
<reference evidence="2" key="1">
    <citation type="journal article" date="2023" name="G3 (Bethesda)">
        <title>Genome assembly and association tests identify interacting loci associated with vigor, precocity, and sex in interspecific pistachio rootstocks.</title>
        <authorList>
            <person name="Palmer W."/>
            <person name="Jacygrad E."/>
            <person name="Sagayaradj S."/>
            <person name="Cavanaugh K."/>
            <person name="Han R."/>
            <person name="Bertier L."/>
            <person name="Beede B."/>
            <person name="Kafkas S."/>
            <person name="Golino D."/>
            <person name="Preece J."/>
            <person name="Michelmore R."/>
        </authorList>
    </citation>
    <scope>NUCLEOTIDE SEQUENCE [LARGE SCALE GENOMIC DNA]</scope>
</reference>
<organism evidence="1 2">
    <name type="scientific">Pistacia atlantica</name>
    <dbReference type="NCBI Taxonomy" id="434234"/>
    <lineage>
        <taxon>Eukaryota</taxon>
        <taxon>Viridiplantae</taxon>
        <taxon>Streptophyta</taxon>
        <taxon>Embryophyta</taxon>
        <taxon>Tracheophyta</taxon>
        <taxon>Spermatophyta</taxon>
        <taxon>Magnoliopsida</taxon>
        <taxon>eudicotyledons</taxon>
        <taxon>Gunneridae</taxon>
        <taxon>Pentapetalae</taxon>
        <taxon>rosids</taxon>
        <taxon>malvids</taxon>
        <taxon>Sapindales</taxon>
        <taxon>Anacardiaceae</taxon>
        <taxon>Pistacia</taxon>
    </lineage>
</organism>
<accession>A0ACC1BTJ4</accession>
<comment type="caution">
    <text evidence="1">The sequence shown here is derived from an EMBL/GenBank/DDBJ whole genome shotgun (WGS) entry which is preliminary data.</text>
</comment>
<dbReference type="Proteomes" id="UP001164250">
    <property type="component" value="Chromosome 3"/>
</dbReference>
<proteinExistence type="predicted"/>
<gene>
    <name evidence="1" type="ORF">Patl1_05620</name>
</gene>
<keyword evidence="2" id="KW-1185">Reference proteome</keyword>
<protein>
    <submittedName>
        <fullName evidence="1">Uncharacterized protein</fullName>
    </submittedName>
</protein>
<dbReference type="EMBL" id="CM047899">
    <property type="protein sequence ID" value="KAJ0102422.1"/>
    <property type="molecule type" value="Genomic_DNA"/>
</dbReference>
<evidence type="ECO:0000313" key="2">
    <source>
        <dbReference type="Proteomes" id="UP001164250"/>
    </source>
</evidence>